<reference evidence="1" key="1">
    <citation type="submission" date="2020-08" db="EMBL/GenBank/DDBJ databases">
        <title>Multicomponent nature underlies the extraordinary mechanical properties of spider dragline silk.</title>
        <authorList>
            <person name="Kono N."/>
            <person name="Nakamura H."/>
            <person name="Mori M."/>
            <person name="Yoshida Y."/>
            <person name="Ohtoshi R."/>
            <person name="Malay A.D."/>
            <person name="Moran D.A.P."/>
            <person name="Tomita M."/>
            <person name="Numata K."/>
            <person name="Arakawa K."/>
        </authorList>
    </citation>
    <scope>NUCLEOTIDE SEQUENCE</scope>
</reference>
<name>A0A8X6VAR7_TRICX</name>
<dbReference type="Gene3D" id="3.30.420.10">
    <property type="entry name" value="Ribonuclease H-like superfamily/Ribonuclease H"/>
    <property type="match status" value="1"/>
</dbReference>
<comment type="caution">
    <text evidence="1">The sequence shown here is derived from an EMBL/GenBank/DDBJ whole genome shotgun (WGS) entry which is preliminary data.</text>
</comment>
<evidence type="ECO:0000313" key="2">
    <source>
        <dbReference type="Proteomes" id="UP000887159"/>
    </source>
</evidence>
<accession>A0A8X6VAR7</accession>
<gene>
    <name evidence="1" type="ORF">TNCV_2494651</name>
</gene>
<protein>
    <recommendedName>
        <fullName evidence="3">Tc1-like transposase DDE domain-containing protein</fullName>
    </recommendedName>
</protein>
<dbReference type="EMBL" id="BMAU01021206">
    <property type="protein sequence ID" value="GFX99284.1"/>
    <property type="molecule type" value="Genomic_DNA"/>
</dbReference>
<keyword evidence="2" id="KW-1185">Reference proteome</keyword>
<dbReference type="Proteomes" id="UP000887159">
    <property type="component" value="Unassembled WGS sequence"/>
</dbReference>
<proteinExistence type="predicted"/>
<dbReference type="InterPro" id="IPR036397">
    <property type="entry name" value="RNaseH_sf"/>
</dbReference>
<dbReference type="AlphaFoldDB" id="A0A8X6VAR7"/>
<sequence>MRFRIMDDPICYEFRQDIARPQVAKIVRVFCSAQRMQLLPWSAYLPDMSPIEHMWDLVGRNFARDLSCSFERRPVAAHTSNIGSSSTSRH</sequence>
<dbReference type="GO" id="GO:0003676">
    <property type="term" value="F:nucleic acid binding"/>
    <property type="evidence" value="ECO:0007669"/>
    <property type="project" value="InterPro"/>
</dbReference>
<evidence type="ECO:0000313" key="1">
    <source>
        <dbReference type="EMBL" id="GFX99284.1"/>
    </source>
</evidence>
<organism evidence="1 2">
    <name type="scientific">Trichonephila clavipes</name>
    <name type="common">Golden silk orbweaver</name>
    <name type="synonym">Nephila clavipes</name>
    <dbReference type="NCBI Taxonomy" id="2585209"/>
    <lineage>
        <taxon>Eukaryota</taxon>
        <taxon>Metazoa</taxon>
        <taxon>Ecdysozoa</taxon>
        <taxon>Arthropoda</taxon>
        <taxon>Chelicerata</taxon>
        <taxon>Arachnida</taxon>
        <taxon>Araneae</taxon>
        <taxon>Araneomorphae</taxon>
        <taxon>Entelegynae</taxon>
        <taxon>Araneoidea</taxon>
        <taxon>Nephilidae</taxon>
        <taxon>Trichonephila</taxon>
    </lineage>
</organism>
<evidence type="ECO:0008006" key="3">
    <source>
        <dbReference type="Google" id="ProtNLM"/>
    </source>
</evidence>